<evidence type="ECO:0000259" key="8">
    <source>
        <dbReference type="PROSITE" id="PS51192"/>
    </source>
</evidence>
<keyword evidence="5" id="KW-0067">ATP-binding</keyword>
<feature type="domain" description="Helicase ATP-binding" evidence="8">
    <location>
        <begin position="687"/>
        <end position="885"/>
    </location>
</feature>
<evidence type="ECO:0000256" key="2">
    <source>
        <dbReference type="ARBA" id="ARBA00022741"/>
    </source>
</evidence>
<dbReference type="InterPro" id="IPR014001">
    <property type="entry name" value="Helicase_ATP-bd"/>
</dbReference>
<dbReference type="InterPro" id="IPR049730">
    <property type="entry name" value="SNF2/RAD54-like_C"/>
</dbReference>
<dbReference type="PROSITE" id="PS51194">
    <property type="entry name" value="HELICASE_CTER"/>
    <property type="match status" value="1"/>
</dbReference>
<comment type="subcellular location">
    <subcellularLocation>
        <location evidence="1">Nucleus</location>
    </subcellularLocation>
</comment>
<dbReference type="EMBL" id="JBFOLJ010000006">
    <property type="protein sequence ID" value="KAL2528772.1"/>
    <property type="molecule type" value="Genomic_DNA"/>
</dbReference>
<feature type="compositionally biased region" description="Basic and acidic residues" evidence="7">
    <location>
        <begin position="400"/>
        <end position="410"/>
    </location>
</feature>
<organism evidence="10 11">
    <name type="scientific">Forsythia ovata</name>
    <dbReference type="NCBI Taxonomy" id="205694"/>
    <lineage>
        <taxon>Eukaryota</taxon>
        <taxon>Viridiplantae</taxon>
        <taxon>Streptophyta</taxon>
        <taxon>Embryophyta</taxon>
        <taxon>Tracheophyta</taxon>
        <taxon>Spermatophyta</taxon>
        <taxon>Magnoliopsida</taxon>
        <taxon>eudicotyledons</taxon>
        <taxon>Gunneridae</taxon>
        <taxon>Pentapetalae</taxon>
        <taxon>asterids</taxon>
        <taxon>lamiids</taxon>
        <taxon>Lamiales</taxon>
        <taxon>Oleaceae</taxon>
        <taxon>Forsythieae</taxon>
        <taxon>Forsythia</taxon>
    </lineage>
</organism>
<evidence type="ECO:0000256" key="6">
    <source>
        <dbReference type="ARBA" id="ARBA00023242"/>
    </source>
</evidence>
<dbReference type="CDD" id="cd18793">
    <property type="entry name" value="SF2_C_SNF"/>
    <property type="match status" value="1"/>
</dbReference>
<keyword evidence="11" id="KW-1185">Reference proteome</keyword>
<keyword evidence="3" id="KW-0378">Hydrolase</keyword>
<dbReference type="SUPFAM" id="SSF52540">
    <property type="entry name" value="P-loop containing nucleoside triphosphate hydrolases"/>
    <property type="match status" value="2"/>
</dbReference>
<accession>A0ABD1UUZ3</accession>
<evidence type="ECO:0000256" key="3">
    <source>
        <dbReference type="ARBA" id="ARBA00022801"/>
    </source>
</evidence>
<dbReference type="Pfam" id="PF00271">
    <property type="entry name" value="Helicase_C"/>
    <property type="match status" value="1"/>
</dbReference>
<evidence type="ECO:0000256" key="5">
    <source>
        <dbReference type="ARBA" id="ARBA00022840"/>
    </source>
</evidence>
<feature type="compositionally biased region" description="Basic and acidic residues" evidence="7">
    <location>
        <begin position="166"/>
        <end position="179"/>
    </location>
</feature>
<dbReference type="GO" id="GO:0004386">
    <property type="term" value="F:helicase activity"/>
    <property type="evidence" value="ECO:0007669"/>
    <property type="project" value="UniProtKB-KW"/>
</dbReference>
<sequence>MTAREMHAGSPCLNSVARRTRSQWEFFYRNWHNDVKKKNARESVDNEGGLGSEIIGEMADEMGSVSGGSRGKKKRGTNDSVDDQIIDCGVKCSGEEVVLNGSCSKSGPISNVGCVAFKKCGFPNVDETVQGRGRPRIAPLNKEMHVSVDAPVDLGKSVLFVDSEDSDKSMDSESSDNAHFDASGMLESNSSGEDLEASDAANSHSDDSGMLESNSSSEEDDDNSDEDYKVNISLTSGNSDVSSYCSDFNREEDDDACCDGSPIETKVDHEENEQTVNRQEEKCFTVGKSKIINDERDSEMAGSKRNYEQYSYYGRMDESQEVGDGTDTVKPSKEDNEDLIEGGLKKRKFSCKQILVDCNEQDIEQRSMVKRLIPRSISRSPKKNLELGKCSRPLPVSEDGESKSTTKEDGCNTNCLQRTDQKPRRKVGTPGKKKTSAATNLDSVKMSVSFMEKEADEPTPRKKKTCAARNLDSIKMLVDSIEKEAYEPVEKQASVDDSAMNPKSLPLKFRFEDEEPSPPEKSEWEKEVDSLFCDLDMGLRESEFGCTNSSTNNNNDDIIPQDIDSTPAACCSRGEHDPILDEQIGIKCKYCSDVFLEIEDVLPPFYTPPSGRQDRKVFGESHSCMFDQIQFQDSACGNPSSSSIHAGDTVWDLIRDTKSKLYPHQREGFEFMWKNIAGNIFIKKLRRLLPDDGKGCIISHAPGTGKTRLTIVFLQAFMKLYPTCRPVIIAPSGMLLTWEDEFRKWNVAIPFHNLNNLELSAEENAISPEIIGQVGRHGRNQKYIRLIKFSSWVKGSSVLGISYQLFEKLVGEHRRKGQHDQIWKLLLKLPGLLVLDEGHTPRNHQSRMWKALTKVATNRRIILSGTPFQNNFRELYNTLCLVNPKFMDQIAKIRQSCKKGGREINETRRKWKTLTKSIDKTMDNESTKLRTMIDPFVHVHKGSILQESLPGLRDSLVFLRPSELQKSLLKIASKAKLFFHEVRLVSLISVHPSLVAENSMFSDHTKKLKGIESKIDAGVKTKFITKLLWLADALGERVLVFSTFIDPLVFIKQQLEYHFSWKEGREVLYMDGQLDVNQRQHSISSFNDFSSEAKVLLASTKACSEGINLIGASRVVLLDTAWNPSVERQAISRAYRLGQKKVVHVYRLITSGTMEVRKYALQAEKDRISQLIFSPTDGPPTCHSETSNIVAEDKVFEALVEDKSFCHIFEKIIHQPKASDLIGTNGFVDHMW</sequence>
<feature type="region of interest" description="Disordered" evidence="7">
    <location>
        <begin position="383"/>
        <end position="445"/>
    </location>
</feature>
<keyword evidence="4" id="KW-0347">Helicase</keyword>
<dbReference type="InterPro" id="IPR001650">
    <property type="entry name" value="Helicase_C-like"/>
</dbReference>
<reference evidence="11" key="1">
    <citation type="submission" date="2024-07" db="EMBL/GenBank/DDBJ databases">
        <title>Two chromosome-level genome assemblies of Korean endemic species Abeliophyllum distichum and Forsythia ovata (Oleaceae).</title>
        <authorList>
            <person name="Jang H."/>
        </authorList>
    </citation>
    <scope>NUCLEOTIDE SEQUENCE [LARGE SCALE GENOMIC DNA]</scope>
</reference>
<dbReference type="Gene3D" id="3.40.50.300">
    <property type="entry name" value="P-loop containing nucleotide triphosphate hydrolases"/>
    <property type="match status" value="1"/>
</dbReference>
<evidence type="ECO:0000313" key="10">
    <source>
        <dbReference type="EMBL" id="KAL2528772.1"/>
    </source>
</evidence>
<evidence type="ECO:0000313" key="11">
    <source>
        <dbReference type="Proteomes" id="UP001604277"/>
    </source>
</evidence>
<feature type="region of interest" description="Disordered" evidence="7">
    <location>
        <begin position="164"/>
        <end position="241"/>
    </location>
</feature>
<keyword evidence="6" id="KW-0539">Nucleus</keyword>
<protein>
    <submittedName>
        <fullName evidence="10">SNF2 domain-containing protein CLASSY 4-like</fullName>
    </submittedName>
</protein>
<dbReference type="SMART" id="SM00490">
    <property type="entry name" value="HELICc"/>
    <property type="match status" value="1"/>
</dbReference>
<keyword evidence="2" id="KW-0547">Nucleotide-binding</keyword>
<proteinExistence type="predicted"/>
<feature type="region of interest" description="Disordered" evidence="7">
    <location>
        <begin position="312"/>
        <end position="337"/>
    </location>
</feature>
<dbReference type="GO" id="GO:0005634">
    <property type="term" value="C:nucleus"/>
    <property type="evidence" value="ECO:0007669"/>
    <property type="project" value="UniProtKB-SubCell"/>
</dbReference>
<feature type="compositionally biased region" description="Polar residues" evidence="7">
    <location>
        <begin position="232"/>
        <end position="241"/>
    </location>
</feature>
<dbReference type="GO" id="GO:0005524">
    <property type="term" value="F:ATP binding"/>
    <property type="evidence" value="ECO:0007669"/>
    <property type="project" value="UniProtKB-KW"/>
</dbReference>
<evidence type="ECO:0000259" key="9">
    <source>
        <dbReference type="PROSITE" id="PS51194"/>
    </source>
</evidence>
<dbReference type="Proteomes" id="UP001604277">
    <property type="component" value="Unassembled WGS sequence"/>
</dbReference>
<evidence type="ECO:0000256" key="4">
    <source>
        <dbReference type="ARBA" id="ARBA00022806"/>
    </source>
</evidence>
<dbReference type="InterPro" id="IPR038718">
    <property type="entry name" value="SNF2-like_sf"/>
</dbReference>
<dbReference type="AlphaFoldDB" id="A0ABD1UUZ3"/>
<dbReference type="GO" id="GO:0016787">
    <property type="term" value="F:hydrolase activity"/>
    <property type="evidence" value="ECO:0007669"/>
    <property type="project" value="UniProtKB-KW"/>
</dbReference>
<feature type="compositionally biased region" description="Basic residues" evidence="7">
    <location>
        <begin position="423"/>
        <end position="435"/>
    </location>
</feature>
<dbReference type="Gene3D" id="3.40.50.10810">
    <property type="entry name" value="Tandem AAA-ATPase domain"/>
    <property type="match status" value="1"/>
</dbReference>
<dbReference type="PANTHER" id="PTHR45821">
    <property type="entry name" value="SNF2 DOMAIN-CONTAINING PROTEIN CLASSY 2-RELATED"/>
    <property type="match status" value="1"/>
</dbReference>
<name>A0ABD1UUZ3_9LAMI</name>
<dbReference type="InterPro" id="IPR044567">
    <property type="entry name" value="CLSY/DRD1"/>
</dbReference>
<feature type="domain" description="Helicase C-terminal" evidence="9">
    <location>
        <begin position="1026"/>
        <end position="1179"/>
    </location>
</feature>
<dbReference type="PROSITE" id="PS51192">
    <property type="entry name" value="HELICASE_ATP_BIND_1"/>
    <property type="match status" value="1"/>
</dbReference>
<dbReference type="PANTHER" id="PTHR45821:SF5">
    <property type="entry name" value="SNF2 DOMAIN-CONTAINING PROTEIN CLASSY 4"/>
    <property type="match status" value="1"/>
</dbReference>
<gene>
    <name evidence="10" type="ORF">Fot_21373</name>
</gene>
<comment type="caution">
    <text evidence="10">The sequence shown here is derived from an EMBL/GenBank/DDBJ whole genome shotgun (WGS) entry which is preliminary data.</text>
</comment>
<evidence type="ECO:0000256" key="7">
    <source>
        <dbReference type="SAM" id="MobiDB-lite"/>
    </source>
</evidence>
<dbReference type="SMART" id="SM00487">
    <property type="entry name" value="DEXDc"/>
    <property type="match status" value="1"/>
</dbReference>
<evidence type="ECO:0000256" key="1">
    <source>
        <dbReference type="ARBA" id="ARBA00004123"/>
    </source>
</evidence>
<dbReference type="Pfam" id="PF00176">
    <property type="entry name" value="SNF2-rel_dom"/>
    <property type="match status" value="1"/>
</dbReference>
<dbReference type="InterPro" id="IPR000330">
    <property type="entry name" value="SNF2_N"/>
</dbReference>
<dbReference type="InterPro" id="IPR027417">
    <property type="entry name" value="P-loop_NTPase"/>
</dbReference>